<dbReference type="GO" id="GO:0016787">
    <property type="term" value="F:hydrolase activity"/>
    <property type="evidence" value="ECO:0007669"/>
    <property type="project" value="UniProtKB-KW"/>
</dbReference>
<feature type="domain" description="Type I restriction modification DNA specificity" evidence="5">
    <location>
        <begin position="70"/>
        <end position="182"/>
    </location>
</feature>
<dbReference type="GO" id="GO:0009307">
    <property type="term" value="P:DNA restriction-modification system"/>
    <property type="evidence" value="ECO:0007669"/>
    <property type="project" value="UniProtKB-KW"/>
</dbReference>
<protein>
    <submittedName>
        <fullName evidence="6">Restriction endonuclease subunit S</fullName>
        <ecNumber evidence="6">3.1.21.-</ecNumber>
    </submittedName>
</protein>
<dbReference type="CDD" id="cd16961">
    <property type="entry name" value="RMtype1_S_TRD-CR_like"/>
    <property type="match status" value="1"/>
</dbReference>
<dbReference type="InterPro" id="IPR044946">
    <property type="entry name" value="Restrct_endonuc_typeI_TRD_sf"/>
</dbReference>
<dbReference type="EC" id="3.1.21.-" evidence="6"/>
<gene>
    <name evidence="6" type="ORF">L4V69_04580</name>
</gene>
<keyword evidence="6" id="KW-0540">Nuclease</keyword>
<dbReference type="Proteomes" id="UP001297540">
    <property type="component" value="Chromosome"/>
</dbReference>
<evidence type="ECO:0000313" key="7">
    <source>
        <dbReference type="Proteomes" id="UP001297540"/>
    </source>
</evidence>
<dbReference type="REBASE" id="774364">
    <property type="entry name" value="S1.Pae020ORF4585P"/>
</dbReference>
<evidence type="ECO:0000256" key="3">
    <source>
        <dbReference type="ARBA" id="ARBA00023125"/>
    </source>
</evidence>
<evidence type="ECO:0000256" key="4">
    <source>
        <dbReference type="SAM" id="Coils"/>
    </source>
</evidence>
<dbReference type="InterPro" id="IPR052021">
    <property type="entry name" value="Type-I_RS_S_subunit"/>
</dbReference>
<dbReference type="RefSeq" id="WP_071536259.1">
    <property type="nucleotide sequence ID" value="NZ_BSAW01000038.1"/>
</dbReference>
<organism evidence="6 7">
    <name type="scientific">Pseudomonas aeruginosa</name>
    <dbReference type="NCBI Taxonomy" id="287"/>
    <lineage>
        <taxon>Bacteria</taxon>
        <taxon>Pseudomonadati</taxon>
        <taxon>Pseudomonadota</taxon>
        <taxon>Gammaproteobacteria</taxon>
        <taxon>Pseudomonadales</taxon>
        <taxon>Pseudomonadaceae</taxon>
        <taxon>Pseudomonas</taxon>
    </lineage>
</organism>
<evidence type="ECO:0000256" key="1">
    <source>
        <dbReference type="ARBA" id="ARBA00010923"/>
    </source>
</evidence>
<dbReference type="EMBL" id="CP136986">
    <property type="protein sequence ID" value="WOS78418.1"/>
    <property type="molecule type" value="Genomic_DNA"/>
</dbReference>
<name>A0AAQ3LLH5_PSEAI</name>
<keyword evidence="6" id="KW-0378">Hydrolase</keyword>
<proteinExistence type="inferred from homology"/>
<dbReference type="Pfam" id="PF01420">
    <property type="entry name" value="Methylase_S"/>
    <property type="match status" value="2"/>
</dbReference>
<reference evidence="6" key="2">
    <citation type="submission" date="2023-10" db="EMBL/GenBank/DDBJ databases">
        <title>Pathogen: clinical or host-associated sample.</title>
        <authorList>
            <person name="Hergert J."/>
            <person name="Casey R."/>
            <person name="Wagner J."/>
            <person name="Young E.L."/>
            <person name="Oakeson K.F."/>
        </authorList>
    </citation>
    <scope>NUCLEOTIDE SEQUENCE</scope>
    <source>
        <strain evidence="6">2021CK-01020</strain>
    </source>
</reference>
<dbReference type="GO" id="GO:0003677">
    <property type="term" value="F:DNA binding"/>
    <property type="evidence" value="ECO:0007669"/>
    <property type="project" value="UniProtKB-KW"/>
</dbReference>
<dbReference type="AlphaFoldDB" id="A0AAQ3LLH5"/>
<dbReference type="GO" id="GO:0004519">
    <property type="term" value="F:endonuclease activity"/>
    <property type="evidence" value="ECO:0007669"/>
    <property type="project" value="UniProtKB-KW"/>
</dbReference>
<dbReference type="Gene3D" id="3.90.220.20">
    <property type="entry name" value="DNA methylase specificity domains"/>
    <property type="match status" value="2"/>
</dbReference>
<sequence>MMPEGWRNERFGNIATFRNGLNFTRGDTGEAVKIVGVKDFKDLSELRSTTDLEVIRISSNLSPDDLLQDGDLLFVRSNGNKDLIGRCLYFSKVSERLSFSGFTIRGRVNKDKIYPEYASFLTRSEMIKRQFSESGGGTNISNLSQQILGDIAFRLPPLAEQKKIAEILSTWDQAITTSEQLLENNKQQKKSLIQQLLSGKKRLPGFSTKWRDIRLGEAFQERVEIGFIKLPLLSITAEEGVIDRDETGRKDTSKSDKSKYLRICPGDIGYNTMRMWQGVSGLSTLEGLVSPAYTVLTPKPEVDPLFASYLFKLPALVHAFYRHSQGLVSDTWNLKYSNFAKIKWSIPGVEEQKAIAAVLASADREIEILRLQLAGLKQERKALMQQLLTGKRRVKVDEPEVA</sequence>
<keyword evidence="2" id="KW-0680">Restriction system</keyword>
<keyword evidence="6" id="KW-0255">Endonuclease</keyword>
<dbReference type="SUPFAM" id="SSF116734">
    <property type="entry name" value="DNA methylase specificity domain"/>
    <property type="match status" value="2"/>
</dbReference>
<evidence type="ECO:0000256" key="2">
    <source>
        <dbReference type="ARBA" id="ARBA00022747"/>
    </source>
</evidence>
<dbReference type="PANTHER" id="PTHR30408">
    <property type="entry name" value="TYPE-1 RESTRICTION ENZYME ECOKI SPECIFICITY PROTEIN"/>
    <property type="match status" value="1"/>
</dbReference>
<evidence type="ECO:0000259" key="5">
    <source>
        <dbReference type="Pfam" id="PF01420"/>
    </source>
</evidence>
<keyword evidence="3" id="KW-0238">DNA-binding</keyword>
<feature type="domain" description="Type I restriction modification DNA specificity" evidence="5">
    <location>
        <begin position="292"/>
        <end position="373"/>
    </location>
</feature>
<dbReference type="CDD" id="cd17517">
    <property type="entry name" value="RMtype1_S_EcoKI_StySPI-TRD2-CR2_like"/>
    <property type="match status" value="1"/>
</dbReference>
<reference evidence="6" key="1">
    <citation type="submission" date="2023-06" db="EMBL/GenBank/DDBJ databases">
        <authorList>
            <consortium name="Clinical and Environmental Microbiology Branch: Whole genome sequencing antimicrobial resistance pathogens in the healthcare setting"/>
        </authorList>
    </citation>
    <scope>NUCLEOTIDE SEQUENCE</scope>
    <source>
        <strain evidence="6">2021CK-01020</strain>
    </source>
</reference>
<comment type="similarity">
    <text evidence="1">Belongs to the type-I restriction system S methylase family.</text>
</comment>
<feature type="coiled-coil region" evidence="4">
    <location>
        <begin position="359"/>
        <end position="386"/>
    </location>
</feature>
<evidence type="ECO:0000313" key="6">
    <source>
        <dbReference type="EMBL" id="WOS78418.1"/>
    </source>
</evidence>
<keyword evidence="4" id="KW-0175">Coiled coil</keyword>
<dbReference type="PANTHER" id="PTHR30408:SF12">
    <property type="entry name" value="TYPE I RESTRICTION ENZYME MJAVIII SPECIFICITY SUBUNIT"/>
    <property type="match status" value="1"/>
</dbReference>
<dbReference type="InterPro" id="IPR000055">
    <property type="entry name" value="Restrct_endonuc_typeI_TRD"/>
</dbReference>
<accession>A0AAQ3LLH5</accession>